<proteinExistence type="predicted"/>
<dbReference type="PANTHER" id="PTHR47135:SF1">
    <property type="entry name" value="FIBRONECTIN TYPE III DOMAIN-CONTAINING PROTEIN 7"/>
    <property type="match status" value="1"/>
</dbReference>
<name>A0AA88LRC9_CHASR</name>
<gene>
    <name evidence="2" type="ORF">Q5P01_022380</name>
</gene>
<dbReference type="SMART" id="SM00060">
    <property type="entry name" value="FN3"/>
    <property type="match status" value="8"/>
</dbReference>
<dbReference type="EMBL" id="JAUPFM010000018">
    <property type="protein sequence ID" value="KAK2822315.1"/>
    <property type="molecule type" value="Genomic_DNA"/>
</dbReference>
<evidence type="ECO:0000259" key="1">
    <source>
        <dbReference type="PROSITE" id="PS50853"/>
    </source>
</evidence>
<dbReference type="CDD" id="cd00063">
    <property type="entry name" value="FN3"/>
    <property type="match status" value="3"/>
</dbReference>
<protein>
    <recommendedName>
        <fullName evidence="1">Fibronectin type-III domain-containing protein</fullName>
    </recommendedName>
</protein>
<sequence length="809" mass="87717">MKICFMPASPSITYITLSVFTVTSKSLTVQWSGLTGASSYKITATPKYSSKRPVFAQFGGNTVIGSVNSLSPNTVYTVQLEAIDNALNVLSSAMTEETTAPDIPSIVEAYSKKSDSMTVVFTEVFGATSYILRAETDDFFSETPVSSSPGTILQLQPYTDYKLSVMSVNSGGRSQPSEDVIAKTVVVAPQLNTTSPTNDSIRVSWFPVDNAVLYTLSIIQEGSSTRVKVNTTDITVTFDNLIAGVTYCIQGTAWDSQGRTGDHLNVCQITRPPSPDVIDVQVSGGRSLGIAVYWVAVQGANNYIAWTSNGRNCTSTDNNYCYIIPVECGQNRSVSVIAFNDAGPSSPSQPAPYITYPCLPDNIWVEEPSPDSCSLRWDNVQLVDYYMAFIKRDDGTERSCNTTETTCPFSCTCGFNYLVTVFPYNQAGSSPYANVRNYTTIPCCPQDVTVQLISTDTLEVMWTAVKGAEVYETTAAQTNDVVHCNDTSPVCALSDLRCNTAYSVIVTPCSELRGCNRTCPSNTRETAPCSPEILNITQTNSSTYKVFITNPNTPYTNYTISAIGRYDAHTCQTRNNSCELTSLPCGSTYEVTTVATSAAGRSLPGYDKVLETGPCCPSFVKVTQVTQALTNVTWSPGNGARSYITSLSSSHGYAKCHTLDTHCLMGCITCSTNYSVTLEAISSTGHKSECKYLGFSSSPCCPIGIRLYRRANNTLRVNWHSLGTQINNHTVEIYGTGANYTCTTDDGRKYCDFQEGACGEVYTVVVAPLQQNGMKVPFCQPRTYSVPCPGGSVSTGICKLISRRRRSVN</sequence>
<dbReference type="PROSITE" id="PS50853">
    <property type="entry name" value="FN3"/>
    <property type="match status" value="4"/>
</dbReference>
<dbReference type="AlphaFoldDB" id="A0AA88LRC9"/>
<comment type="caution">
    <text evidence="2">The sequence shown here is derived from an EMBL/GenBank/DDBJ whole genome shotgun (WGS) entry which is preliminary data.</text>
</comment>
<evidence type="ECO:0000313" key="2">
    <source>
        <dbReference type="EMBL" id="KAK2822315.1"/>
    </source>
</evidence>
<organism evidence="2 3">
    <name type="scientific">Channa striata</name>
    <name type="common">Snakehead murrel</name>
    <name type="synonym">Ophicephalus striatus</name>
    <dbReference type="NCBI Taxonomy" id="64152"/>
    <lineage>
        <taxon>Eukaryota</taxon>
        <taxon>Metazoa</taxon>
        <taxon>Chordata</taxon>
        <taxon>Craniata</taxon>
        <taxon>Vertebrata</taxon>
        <taxon>Euteleostomi</taxon>
        <taxon>Actinopterygii</taxon>
        <taxon>Neopterygii</taxon>
        <taxon>Teleostei</taxon>
        <taxon>Neoteleostei</taxon>
        <taxon>Acanthomorphata</taxon>
        <taxon>Anabantaria</taxon>
        <taxon>Anabantiformes</taxon>
        <taxon>Channoidei</taxon>
        <taxon>Channidae</taxon>
        <taxon>Channa</taxon>
    </lineage>
</organism>
<feature type="domain" description="Fibronectin type-III" evidence="1">
    <location>
        <begin position="6"/>
        <end position="102"/>
    </location>
</feature>
<dbReference type="SUPFAM" id="SSF49265">
    <property type="entry name" value="Fibronectin type III"/>
    <property type="match status" value="5"/>
</dbReference>
<keyword evidence="3" id="KW-1185">Reference proteome</keyword>
<dbReference type="Gene3D" id="2.60.40.10">
    <property type="entry name" value="Immunoglobulins"/>
    <property type="match status" value="4"/>
</dbReference>
<dbReference type="InterPro" id="IPR013783">
    <property type="entry name" value="Ig-like_fold"/>
</dbReference>
<feature type="domain" description="Fibronectin type-III" evidence="1">
    <location>
        <begin position="359"/>
        <end position="443"/>
    </location>
</feature>
<evidence type="ECO:0000313" key="3">
    <source>
        <dbReference type="Proteomes" id="UP001187415"/>
    </source>
</evidence>
<feature type="domain" description="Fibronectin type-III" evidence="1">
    <location>
        <begin position="530"/>
        <end position="615"/>
    </location>
</feature>
<dbReference type="Gene3D" id="6.10.250.2590">
    <property type="match status" value="1"/>
</dbReference>
<reference evidence="2" key="1">
    <citation type="submission" date="2023-07" db="EMBL/GenBank/DDBJ databases">
        <title>Chromosome-level Genome Assembly of Striped Snakehead (Channa striata).</title>
        <authorList>
            <person name="Liu H."/>
        </authorList>
    </citation>
    <scope>NUCLEOTIDE SEQUENCE</scope>
    <source>
        <strain evidence="2">Gz</strain>
        <tissue evidence="2">Muscle</tissue>
    </source>
</reference>
<dbReference type="InterPro" id="IPR003961">
    <property type="entry name" value="FN3_dom"/>
</dbReference>
<accession>A0AA88LRC9</accession>
<dbReference type="PANTHER" id="PTHR47135">
    <property type="entry name" value="FIBRONECTIN TYPE III DOMAIN-CONTAINING PROTEIN 7"/>
    <property type="match status" value="1"/>
</dbReference>
<feature type="domain" description="Fibronectin type-III" evidence="1">
    <location>
        <begin position="185"/>
        <end position="274"/>
    </location>
</feature>
<dbReference type="InterPro" id="IPR036116">
    <property type="entry name" value="FN3_sf"/>
</dbReference>
<dbReference type="Proteomes" id="UP001187415">
    <property type="component" value="Unassembled WGS sequence"/>
</dbReference>